<dbReference type="Gene3D" id="1.10.1320.10">
    <property type="entry name" value="DNA-directed RNA polymerase, N-terminal domain"/>
    <property type="match status" value="1"/>
</dbReference>
<dbReference type="OrthoDB" id="1740667at2759"/>
<dbReference type="EC" id="2.7.7.6" evidence="3"/>
<keyword evidence="3" id="KW-0808">Transferase</keyword>
<evidence type="ECO:0000313" key="4">
    <source>
        <dbReference type="Proteomes" id="UP000231279"/>
    </source>
</evidence>
<dbReference type="Proteomes" id="UP000231279">
    <property type="component" value="Unassembled WGS sequence"/>
</dbReference>
<reference evidence="4" key="1">
    <citation type="journal article" date="2018" name="Gigascience">
        <title>Genome assembly of the Pink Ipe (Handroanthus impetiginosus, Bignoniaceae), a highly valued, ecologically keystone Neotropical timber forest tree.</title>
        <authorList>
            <person name="Silva-Junior O.B."/>
            <person name="Grattapaglia D."/>
            <person name="Novaes E."/>
            <person name="Collevatti R.G."/>
        </authorList>
    </citation>
    <scope>NUCLEOTIDE SEQUENCE [LARGE SCALE GENOMIC DNA]</scope>
    <source>
        <strain evidence="4">cv. UFG-1</strain>
    </source>
</reference>
<dbReference type="InterPro" id="IPR029262">
    <property type="entry name" value="RPOL_N"/>
</dbReference>
<dbReference type="STRING" id="429701.A0A2G9GM72"/>
<name>A0A2G9GM72_9LAMI</name>
<feature type="domain" description="DNA-directed RNA polymerase N-terminal" evidence="2">
    <location>
        <begin position="194"/>
        <end position="352"/>
    </location>
</feature>
<keyword evidence="4" id="KW-1185">Reference proteome</keyword>
<dbReference type="Pfam" id="PF14700">
    <property type="entry name" value="RPOL_N"/>
    <property type="match status" value="1"/>
</dbReference>
<dbReference type="GO" id="GO:0034245">
    <property type="term" value="C:mitochondrial DNA-directed RNA polymerase complex"/>
    <property type="evidence" value="ECO:0007669"/>
    <property type="project" value="TreeGrafter"/>
</dbReference>
<dbReference type="EMBL" id="NKXS01004443">
    <property type="protein sequence ID" value="PIN06368.1"/>
    <property type="molecule type" value="Genomic_DNA"/>
</dbReference>
<evidence type="ECO:0000256" key="1">
    <source>
        <dbReference type="ARBA" id="ARBA00004026"/>
    </source>
</evidence>
<evidence type="ECO:0000313" key="3">
    <source>
        <dbReference type="EMBL" id="PIN06368.1"/>
    </source>
</evidence>
<dbReference type="InterPro" id="IPR002092">
    <property type="entry name" value="DNA-dir_Rpol_phage-type"/>
</dbReference>
<dbReference type="GO" id="GO:0006390">
    <property type="term" value="P:mitochondrial transcription"/>
    <property type="evidence" value="ECO:0007669"/>
    <property type="project" value="TreeGrafter"/>
</dbReference>
<dbReference type="InterPro" id="IPR043502">
    <property type="entry name" value="DNA/RNA_pol_sf"/>
</dbReference>
<comment type="function">
    <text evidence="1">DNA-dependent RNA polymerase catalyzes the transcription of DNA into RNA using the four ribonucleoside triphosphates as substrates.</text>
</comment>
<dbReference type="GO" id="GO:0003677">
    <property type="term" value="F:DNA binding"/>
    <property type="evidence" value="ECO:0007669"/>
    <property type="project" value="InterPro"/>
</dbReference>
<dbReference type="PANTHER" id="PTHR10102">
    <property type="entry name" value="DNA-DIRECTED RNA POLYMERASE, MITOCHONDRIAL"/>
    <property type="match status" value="1"/>
</dbReference>
<dbReference type="AlphaFoldDB" id="A0A2G9GM72"/>
<keyword evidence="3" id="KW-0240">DNA-directed RNA polymerase</keyword>
<dbReference type="GO" id="GO:0003899">
    <property type="term" value="F:DNA-directed RNA polymerase activity"/>
    <property type="evidence" value="ECO:0007669"/>
    <property type="project" value="UniProtKB-EC"/>
</dbReference>
<dbReference type="SUPFAM" id="SSF56672">
    <property type="entry name" value="DNA/RNA polymerases"/>
    <property type="match status" value="1"/>
</dbReference>
<gene>
    <name evidence="3" type="ORF">CDL12_21090</name>
</gene>
<evidence type="ECO:0000259" key="2">
    <source>
        <dbReference type="SMART" id="SM01311"/>
    </source>
</evidence>
<keyword evidence="3" id="KW-0548">Nucleotidyltransferase</keyword>
<dbReference type="PANTHER" id="PTHR10102:SF0">
    <property type="entry name" value="DNA-DIRECTED RNA POLYMERASE, MITOCHONDRIAL"/>
    <property type="match status" value="1"/>
</dbReference>
<organism evidence="3 4">
    <name type="scientific">Handroanthus impetiginosus</name>
    <dbReference type="NCBI Taxonomy" id="429701"/>
    <lineage>
        <taxon>Eukaryota</taxon>
        <taxon>Viridiplantae</taxon>
        <taxon>Streptophyta</taxon>
        <taxon>Embryophyta</taxon>
        <taxon>Tracheophyta</taxon>
        <taxon>Spermatophyta</taxon>
        <taxon>Magnoliopsida</taxon>
        <taxon>eudicotyledons</taxon>
        <taxon>Gunneridae</taxon>
        <taxon>Pentapetalae</taxon>
        <taxon>asterids</taxon>
        <taxon>lamiids</taxon>
        <taxon>Lamiales</taxon>
        <taxon>Bignoniaceae</taxon>
        <taxon>Crescentiina</taxon>
        <taxon>Tabebuia alliance</taxon>
        <taxon>Handroanthus</taxon>
    </lineage>
</organism>
<accession>A0A2G9GM72</accession>
<comment type="caution">
    <text evidence="3">The sequence shown here is derived from an EMBL/GenBank/DDBJ whole genome shotgun (WGS) entry which is preliminary data.</text>
</comment>
<sequence>MFSAKIPISFSFKIDNSKAPFSRPVIYLNSRKDSTVMWRNISKQLSRSSKSLSRTGSIRGFAYDSVFPDKFKWTPLFELNSRSNVCFPKFGFQKIGDLSPQDEFWPISARNQVNFNDLCFRSYASVAEAVAVSHTDVEEDANVNVNVNNVPVADEVQELLNEVRKEERRKYWRQWRHRRSLKGVGNEKYQTLRRRQVKMETEAWELAVKEYRDLLNEMCEQKLAPNLPYMKSLFLGWFEPLRDKIAEEQEFIRKGKSKAAYAKYFDQLPADMMAVITMHKLMGMLMNGGEHGCARMVQAALVIGDAIEQEIYYFFVELHWYTHGFISKSSENTLFLGENKEEKSQERYTKGRR</sequence>
<proteinExistence type="predicted"/>
<dbReference type="InterPro" id="IPR037159">
    <property type="entry name" value="RNA_POL_N_sf"/>
</dbReference>
<dbReference type="SMART" id="SM01311">
    <property type="entry name" value="RPOL_N"/>
    <property type="match status" value="1"/>
</dbReference>
<keyword evidence="3" id="KW-0804">Transcription</keyword>
<protein>
    <submittedName>
        <fullName evidence="3">DNA-directed RNA polymerase</fullName>
        <ecNumber evidence="3">2.7.7.6</ecNumber>
    </submittedName>
</protein>